<dbReference type="PROSITE" id="PS51898">
    <property type="entry name" value="TYR_RECOMBINASE"/>
    <property type="match status" value="1"/>
</dbReference>
<dbReference type="GO" id="GO:0003677">
    <property type="term" value="F:DNA binding"/>
    <property type="evidence" value="ECO:0007669"/>
    <property type="project" value="InterPro"/>
</dbReference>
<dbReference type="EMBL" id="WOEZ01000008">
    <property type="protein sequence ID" value="NPT53352.1"/>
    <property type="molecule type" value="Genomic_DNA"/>
</dbReference>
<dbReference type="Proteomes" id="UP000655523">
    <property type="component" value="Unassembled WGS sequence"/>
</dbReference>
<organism evidence="3 4">
    <name type="scientific">Paraburkholderia elongata</name>
    <dbReference type="NCBI Taxonomy" id="2675747"/>
    <lineage>
        <taxon>Bacteria</taxon>
        <taxon>Pseudomonadati</taxon>
        <taxon>Pseudomonadota</taxon>
        <taxon>Betaproteobacteria</taxon>
        <taxon>Burkholderiales</taxon>
        <taxon>Burkholderiaceae</taxon>
        <taxon>Paraburkholderia</taxon>
    </lineage>
</organism>
<dbReference type="RefSeq" id="WP_172159885.1">
    <property type="nucleotide sequence ID" value="NZ_WOEZ01000008.1"/>
</dbReference>
<reference evidence="3 4" key="1">
    <citation type="submission" date="2019-11" db="EMBL/GenBank/DDBJ databases">
        <title>Metabolism of dissolved organic matter in forest soils.</title>
        <authorList>
            <person name="Cyle K.T."/>
            <person name="Wilhelm R.C."/>
            <person name="Martinez C.E."/>
        </authorList>
    </citation>
    <scope>NUCLEOTIDE SEQUENCE [LARGE SCALE GENOMIC DNA]</scope>
    <source>
        <strain evidence="3 4">5N</strain>
    </source>
</reference>
<comment type="caution">
    <text evidence="3">The sequence shown here is derived from an EMBL/GenBank/DDBJ whole genome shotgun (WGS) entry which is preliminary data.</text>
</comment>
<keyword evidence="4" id="KW-1185">Reference proteome</keyword>
<dbReference type="Gene3D" id="1.10.443.10">
    <property type="entry name" value="Intergrase catalytic core"/>
    <property type="match status" value="1"/>
</dbReference>
<evidence type="ECO:0000313" key="3">
    <source>
        <dbReference type="EMBL" id="NPT53352.1"/>
    </source>
</evidence>
<dbReference type="InterPro" id="IPR002104">
    <property type="entry name" value="Integrase_catalytic"/>
</dbReference>
<dbReference type="GO" id="GO:0015074">
    <property type="term" value="P:DNA integration"/>
    <property type="evidence" value="ECO:0007669"/>
    <property type="project" value="InterPro"/>
</dbReference>
<keyword evidence="1" id="KW-0233">DNA recombination</keyword>
<dbReference type="InterPro" id="IPR013762">
    <property type="entry name" value="Integrase-like_cat_sf"/>
</dbReference>
<dbReference type="GO" id="GO:0006310">
    <property type="term" value="P:DNA recombination"/>
    <property type="evidence" value="ECO:0007669"/>
    <property type="project" value="UniProtKB-KW"/>
</dbReference>
<accession>A0A972SG04</accession>
<gene>
    <name evidence="3" type="ORF">GNZ13_01645</name>
</gene>
<evidence type="ECO:0000259" key="2">
    <source>
        <dbReference type="PROSITE" id="PS51898"/>
    </source>
</evidence>
<feature type="domain" description="Tyr recombinase" evidence="2">
    <location>
        <begin position="1"/>
        <end position="39"/>
    </location>
</feature>
<dbReference type="InterPro" id="IPR011010">
    <property type="entry name" value="DNA_brk_join_enz"/>
</dbReference>
<name>A0A972SG04_9BURK</name>
<dbReference type="Pfam" id="PF00589">
    <property type="entry name" value="Phage_integrase"/>
    <property type="match status" value="1"/>
</dbReference>
<sequence length="77" mass="8378">MLDNGADTRFIQTMLGHASLPSTQIYTMVSVEKLKRIHAVTHPARADGVMHEPEHEDDAEVANAVALLAAIEVKADE</sequence>
<evidence type="ECO:0000256" key="1">
    <source>
        <dbReference type="ARBA" id="ARBA00023172"/>
    </source>
</evidence>
<proteinExistence type="predicted"/>
<evidence type="ECO:0000313" key="4">
    <source>
        <dbReference type="Proteomes" id="UP000655523"/>
    </source>
</evidence>
<dbReference type="SUPFAM" id="SSF56349">
    <property type="entry name" value="DNA breaking-rejoining enzymes"/>
    <property type="match status" value="1"/>
</dbReference>
<protein>
    <submittedName>
        <fullName evidence="3">Tyrosine-type recombinase/integrase</fullName>
    </submittedName>
</protein>
<dbReference type="AlphaFoldDB" id="A0A972SG04"/>